<name>A0ABW6AA38_9BACT</name>
<sequence>MIEFTLKHKQPQAISFMSGLVTQRIVFMGTPEFAVASLDALVKAGCNIVGVVTAPDKPAGRGMQLTQSAVKQYAVEHNLKVLQPVKLKDPDFINELASLQADLQVVVAFRMLPEIVWNMPLKGTINLHGSLLPQYRGAAPINWAVINGEKETGVTTFKLQHAIDTGDIMMQESFAIGENETAGEVHDRMKLIGANLLVKTVQAIEEGTATEIPQPAQTGDLKHAPKIFTETCQINFNDTVAAVHNLVRGLAPFPAAFTTLNNKKLKVFAVTKELTAHQQVNGSYETDGKSFLKFACADGYVYVQDIQLEGKKRMDIRSFLAGYHF</sequence>
<evidence type="ECO:0000313" key="9">
    <source>
        <dbReference type="Proteomes" id="UP001597511"/>
    </source>
</evidence>
<dbReference type="PANTHER" id="PTHR11138">
    <property type="entry name" value="METHIONYL-TRNA FORMYLTRANSFERASE"/>
    <property type="match status" value="1"/>
</dbReference>
<feature type="domain" description="Formyl transferase N-terminal" evidence="6">
    <location>
        <begin position="24"/>
        <end position="200"/>
    </location>
</feature>
<dbReference type="RefSeq" id="WP_386100638.1">
    <property type="nucleotide sequence ID" value="NZ_JBHUOZ010000003.1"/>
</dbReference>
<dbReference type="InterPro" id="IPR036477">
    <property type="entry name" value="Formyl_transf_N_sf"/>
</dbReference>
<comment type="similarity">
    <text evidence="1 5">Belongs to the Fmt family.</text>
</comment>
<dbReference type="PANTHER" id="PTHR11138:SF5">
    <property type="entry name" value="METHIONYL-TRNA FORMYLTRANSFERASE, MITOCHONDRIAL"/>
    <property type="match status" value="1"/>
</dbReference>
<evidence type="ECO:0000259" key="6">
    <source>
        <dbReference type="Pfam" id="PF00551"/>
    </source>
</evidence>
<dbReference type="InterPro" id="IPR005793">
    <property type="entry name" value="Formyl_trans_C"/>
</dbReference>
<accession>A0ABW6AA38</accession>
<keyword evidence="9" id="KW-1185">Reference proteome</keyword>
<feature type="domain" description="Formyl transferase C-terminal" evidence="7">
    <location>
        <begin position="226"/>
        <end position="323"/>
    </location>
</feature>
<evidence type="ECO:0000256" key="2">
    <source>
        <dbReference type="ARBA" id="ARBA00012261"/>
    </source>
</evidence>
<dbReference type="CDD" id="cd08646">
    <property type="entry name" value="FMT_core_Met-tRNA-FMT_N"/>
    <property type="match status" value="1"/>
</dbReference>
<comment type="function">
    <text evidence="5">Attaches a formyl group to the free amino group of methionyl-tRNA(fMet). The formyl group appears to play a dual role in the initiator identity of N-formylmethionyl-tRNA by promoting its recognition by IF2 and preventing the misappropriation of this tRNA by the elongation apparatus.</text>
</comment>
<reference evidence="9" key="1">
    <citation type="journal article" date="2019" name="Int. J. Syst. Evol. Microbiol.">
        <title>The Global Catalogue of Microorganisms (GCM) 10K type strain sequencing project: providing services to taxonomists for standard genome sequencing and annotation.</title>
        <authorList>
            <consortium name="The Broad Institute Genomics Platform"/>
            <consortium name="The Broad Institute Genome Sequencing Center for Infectious Disease"/>
            <person name="Wu L."/>
            <person name="Ma J."/>
        </authorList>
    </citation>
    <scope>NUCLEOTIDE SEQUENCE [LARGE SCALE GENOMIC DNA]</scope>
    <source>
        <strain evidence="9">KCTC 23299</strain>
    </source>
</reference>
<dbReference type="Proteomes" id="UP001597511">
    <property type="component" value="Unassembled WGS sequence"/>
</dbReference>
<proteinExistence type="inferred from homology"/>
<dbReference type="InterPro" id="IPR005794">
    <property type="entry name" value="Fmt"/>
</dbReference>
<dbReference type="InterPro" id="IPR011034">
    <property type="entry name" value="Formyl_transferase-like_C_sf"/>
</dbReference>
<dbReference type="Pfam" id="PF02911">
    <property type="entry name" value="Formyl_trans_C"/>
    <property type="match status" value="1"/>
</dbReference>
<dbReference type="InterPro" id="IPR041711">
    <property type="entry name" value="Met-tRNA-FMT_N"/>
</dbReference>
<dbReference type="Pfam" id="PF00551">
    <property type="entry name" value="Formyl_trans_N"/>
    <property type="match status" value="1"/>
</dbReference>
<feature type="binding site" evidence="5">
    <location>
        <begin position="130"/>
        <end position="133"/>
    </location>
    <ligand>
        <name>(6S)-5,6,7,8-tetrahydrofolate</name>
        <dbReference type="ChEBI" id="CHEBI:57453"/>
    </ligand>
</feature>
<dbReference type="EC" id="2.1.2.9" evidence="2 5"/>
<evidence type="ECO:0000259" key="7">
    <source>
        <dbReference type="Pfam" id="PF02911"/>
    </source>
</evidence>
<dbReference type="EMBL" id="JBHUOZ010000003">
    <property type="protein sequence ID" value="MFD2921063.1"/>
    <property type="molecule type" value="Genomic_DNA"/>
</dbReference>
<evidence type="ECO:0000256" key="3">
    <source>
        <dbReference type="ARBA" id="ARBA00022679"/>
    </source>
</evidence>
<dbReference type="HAMAP" id="MF_00182">
    <property type="entry name" value="Formyl_trans"/>
    <property type="match status" value="1"/>
</dbReference>
<protein>
    <recommendedName>
        <fullName evidence="2 5">Methionyl-tRNA formyltransferase</fullName>
        <ecNumber evidence="2 5">2.1.2.9</ecNumber>
    </recommendedName>
</protein>
<evidence type="ECO:0000256" key="5">
    <source>
        <dbReference type="HAMAP-Rule" id="MF_00182"/>
    </source>
</evidence>
<dbReference type="Gene3D" id="3.40.50.12230">
    <property type="match status" value="1"/>
</dbReference>
<organism evidence="8 9">
    <name type="scientific">Terrimonas rubra</name>
    <dbReference type="NCBI Taxonomy" id="1035890"/>
    <lineage>
        <taxon>Bacteria</taxon>
        <taxon>Pseudomonadati</taxon>
        <taxon>Bacteroidota</taxon>
        <taxon>Chitinophagia</taxon>
        <taxon>Chitinophagales</taxon>
        <taxon>Chitinophagaceae</taxon>
        <taxon>Terrimonas</taxon>
    </lineage>
</organism>
<dbReference type="InterPro" id="IPR002376">
    <property type="entry name" value="Formyl_transf_N"/>
</dbReference>
<comment type="caution">
    <text evidence="8">The sequence shown here is derived from an EMBL/GenBank/DDBJ whole genome shotgun (WGS) entry which is preliminary data.</text>
</comment>
<dbReference type="NCBIfam" id="TIGR00460">
    <property type="entry name" value="fmt"/>
    <property type="match status" value="1"/>
</dbReference>
<evidence type="ECO:0000313" key="8">
    <source>
        <dbReference type="EMBL" id="MFD2921063.1"/>
    </source>
</evidence>
<dbReference type="SUPFAM" id="SSF53328">
    <property type="entry name" value="Formyltransferase"/>
    <property type="match status" value="1"/>
</dbReference>
<dbReference type="CDD" id="cd08704">
    <property type="entry name" value="Met_tRNA_FMT_C"/>
    <property type="match status" value="1"/>
</dbReference>
<dbReference type="InterPro" id="IPR044135">
    <property type="entry name" value="Met-tRNA-FMT_C"/>
</dbReference>
<dbReference type="SUPFAM" id="SSF50486">
    <property type="entry name" value="FMT C-terminal domain-like"/>
    <property type="match status" value="1"/>
</dbReference>
<keyword evidence="3 5" id="KW-0808">Transferase</keyword>
<keyword evidence="4 5" id="KW-0648">Protein biosynthesis</keyword>
<comment type="catalytic activity">
    <reaction evidence="5">
        <text>L-methionyl-tRNA(fMet) + (6R)-10-formyltetrahydrofolate = N-formyl-L-methionyl-tRNA(fMet) + (6S)-5,6,7,8-tetrahydrofolate + H(+)</text>
        <dbReference type="Rhea" id="RHEA:24380"/>
        <dbReference type="Rhea" id="RHEA-COMP:9952"/>
        <dbReference type="Rhea" id="RHEA-COMP:9953"/>
        <dbReference type="ChEBI" id="CHEBI:15378"/>
        <dbReference type="ChEBI" id="CHEBI:57453"/>
        <dbReference type="ChEBI" id="CHEBI:78530"/>
        <dbReference type="ChEBI" id="CHEBI:78844"/>
        <dbReference type="ChEBI" id="CHEBI:195366"/>
        <dbReference type="EC" id="2.1.2.9"/>
    </reaction>
</comment>
<evidence type="ECO:0000256" key="1">
    <source>
        <dbReference type="ARBA" id="ARBA00010699"/>
    </source>
</evidence>
<dbReference type="GO" id="GO:0004479">
    <property type="term" value="F:methionyl-tRNA formyltransferase activity"/>
    <property type="evidence" value="ECO:0007669"/>
    <property type="project" value="UniProtKB-EC"/>
</dbReference>
<gene>
    <name evidence="5 8" type="primary">fmt</name>
    <name evidence="8" type="ORF">ACFS6H_15160</name>
</gene>
<evidence type="ECO:0000256" key="4">
    <source>
        <dbReference type="ARBA" id="ARBA00022917"/>
    </source>
</evidence>